<evidence type="ECO:0000313" key="4">
    <source>
        <dbReference type="Proteomes" id="UP000182373"/>
    </source>
</evidence>
<protein>
    <recommendedName>
        <fullName evidence="5">MxaK protein</fullName>
    </recommendedName>
</protein>
<dbReference type="AlphaFoldDB" id="A0AAC9K661"/>
<feature type="transmembrane region" description="Helical" evidence="2">
    <location>
        <begin position="30"/>
        <end position="48"/>
    </location>
</feature>
<name>A0AAC9K661_9PROT</name>
<reference evidence="4" key="1">
    <citation type="submission" date="2016-11" db="EMBL/GenBank/DDBJ databases">
        <title>Comparative genomic and phenotypic analysis of Granulibacter bethesdensis clinical isolates from patients with chronic granulomatous disease.</title>
        <authorList>
            <person name="Zarember K.A."/>
            <person name="Porcella S.F."/>
            <person name="Chu J."/>
            <person name="Ding L."/>
            <person name="Dahlstrom E."/>
            <person name="Barbian K."/>
            <person name="Martens C."/>
            <person name="Sykora L."/>
            <person name="Kramer S."/>
            <person name="Pettinato A.M."/>
            <person name="Hong H."/>
            <person name="Wald G."/>
            <person name="Berg L.J."/>
            <person name="Rogge L.S."/>
            <person name="Greenberg D.E."/>
            <person name="Falcone E.L."/>
            <person name="Neves J.F."/>
            <person name="Simoes M.J."/>
            <person name="Casal M."/>
            <person name="Rodriguez-Lopez F.C."/>
            <person name="Zelazny A."/>
            <person name="Gallin J.I."/>
            <person name="Holland S.M."/>
        </authorList>
    </citation>
    <scope>NUCLEOTIDE SEQUENCE [LARGE SCALE GENOMIC DNA]</scope>
    <source>
        <strain evidence="4">NIH9.1</strain>
    </source>
</reference>
<proteinExistence type="predicted"/>
<sequence length="208" mass="23735">MHGTISGTRSLSRQESGMISRIQWLTPGRIRIALAWLVFGGALGMAGWQGMHWQRALRDTHLMKQLRHRNDVVIPPNAAPEVYVARGRYLLEMGKYEDARSVLEHMQHAPPHLRAMLSYDIANTMMRRAIDEIDNDALEKSIPLVISAKQDYRRALKDDPLNWDMKFNLDVAMRMVRDFPAAEQEEGDSLPATKKLWPNMPGQPQGLP</sequence>
<organism evidence="3 4">
    <name type="scientific">Granulibacter bethesdensis</name>
    <dbReference type="NCBI Taxonomy" id="364410"/>
    <lineage>
        <taxon>Bacteria</taxon>
        <taxon>Pseudomonadati</taxon>
        <taxon>Pseudomonadota</taxon>
        <taxon>Alphaproteobacteria</taxon>
        <taxon>Acetobacterales</taxon>
        <taxon>Acetobacteraceae</taxon>
        <taxon>Granulibacter</taxon>
    </lineage>
</organism>
<dbReference type="SUPFAM" id="SSF48452">
    <property type="entry name" value="TPR-like"/>
    <property type="match status" value="1"/>
</dbReference>
<dbReference type="InterPro" id="IPR011990">
    <property type="entry name" value="TPR-like_helical_dom_sf"/>
</dbReference>
<keyword evidence="2" id="KW-1133">Transmembrane helix</keyword>
<evidence type="ECO:0008006" key="5">
    <source>
        <dbReference type="Google" id="ProtNLM"/>
    </source>
</evidence>
<keyword evidence="2" id="KW-0472">Membrane</keyword>
<evidence type="ECO:0000313" key="3">
    <source>
        <dbReference type="EMBL" id="APH53581.1"/>
    </source>
</evidence>
<accession>A0AAC9K661</accession>
<gene>
    <name evidence="3" type="ORF">GbCGDNIH9_0352</name>
</gene>
<dbReference type="Gene3D" id="1.25.40.10">
    <property type="entry name" value="Tetratricopeptide repeat domain"/>
    <property type="match status" value="1"/>
</dbReference>
<dbReference type="Proteomes" id="UP000182373">
    <property type="component" value="Chromosome"/>
</dbReference>
<keyword evidence="2" id="KW-0812">Transmembrane</keyword>
<dbReference type="EMBL" id="CP018191">
    <property type="protein sequence ID" value="APH53581.1"/>
    <property type="molecule type" value="Genomic_DNA"/>
</dbReference>
<evidence type="ECO:0000256" key="1">
    <source>
        <dbReference type="SAM" id="MobiDB-lite"/>
    </source>
</evidence>
<feature type="region of interest" description="Disordered" evidence="1">
    <location>
        <begin position="182"/>
        <end position="208"/>
    </location>
</feature>
<evidence type="ECO:0000256" key="2">
    <source>
        <dbReference type="SAM" id="Phobius"/>
    </source>
</evidence>